<gene>
    <name evidence="1" type="ORF">LCGC14_2203980</name>
</gene>
<protein>
    <submittedName>
        <fullName evidence="1">Uncharacterized protein</fullName>
    </submittedName>
</protein>
<sequence>MAKKINALIIFNKANKQINLTLPKKQISKKMILDLSKAKRVDIDLNKLYPK</sequence>
<reference evidence="1" key="1">
    <citation type="journal article" date="2015" name="Nature">
        <title>Complex archaea that bridge the gap between prokaryotes and eukaryotes.</title>
        <authorList>
            <person name="Spang A."/>
            <person name="Saw J.H."/>
            <person name="Jorgensen S.L."/>
            <person name="Zaremba-Niedzwiedzka K."/>
            <person name="Martijn J."/>
            <person name="Lind A.E."/>
            <person name="van Eijk R."/>
            <person name="Schleper C."/>
            <person name="Guy L."/>
            <person name="Ettema T.J."/>
        </authorList>
    </citation>
    <scope>NUCLEOTIDE SEQUENCE</scope>
</reference>
<evidence type="ECO:0000313" key="1">
    <source>
        <dbReference type="EMBL" id="KKL60571.1"/>
    </source>
</evidence>
<dbReference type="AlphaFoldDB" id="A0A0F9E371"/>
<accession>A0A0F9E371</accession>
<comment type="caution">
    <text evidence="1">The sequence shown here is derived from an EMBL/GenBank/DDBJ whole genome shotgun (WGS) entry which is preliminary data.</text>
</comment>
<organism evidence="1">
    <name type="scientific">marine sediment metagenome</name>
    <dbReference type="NCBI Taxonomy" id="412755"/>
    <lineage>
        <taxon>unclassified sequences</taxon>
        <taxon>metagenomes</taxon>
        <taxon>ecological metagenomes</taxon>
    </lineage>
</organism>
<name>A0A0F9E371_9ZZZZ</name>
<dbReference type="EMBL" id="LAZR01029103">
    <property type="protein sequence ID" value="KKL60571.1"/>
    <property type="molecule type" value="Genomic_DNA"/>
</dbReference>
<proteinExistence type="predicted"/>